<dbReference type="Pfam" id="PF13469">
    <property type="entry name" value="Sulfotransfer_3"/>
    <property type="match status" value="1"/>
</dbReference>
<keyword evidence="2" id="KW-0808">Transferase</keyword>
<dbReference type="PANTHER" id="PTHR10704">
    <property type="entry name" value="CARBOHYDRATE SULFOTRANSFERASE"/>
    <property type="match status" value="1"/>
</dbReference>
<gene>
    <name evidence="2" type="ORF">CGI_10018368</name>
</gene>
<evidence type="ECO:0000256" key="1">
    <source>
        <dbReference type="SAM" id="MobiDB-lite"/>
    </source>
</evidence>
<dbReference type="GO" id="GO:0006044">
    <property type="term" value="P:N-acetylglucosamine metabolic process"/>
    <property type="evidence" value="ECO:0007669"/>
    <property type="project" value="TreeGrafter"/>
</dbReference>
<dbReference type="InParanoid" id="K1QX20"/>
<dbReference type="GO" id="GO:0006790">
    <property type="term" value="P:sulfur compound metabolic process"/>
    <property type="evidence" value="ECO:0007669"/>
    <property type="project" value="TreeGrafter"/>
</dbReference>
<name>K1QX20_MAGGI</name>
<dbReference type="PANTHER" id="PTHR10704:SF44">
    <property type="entry name" value="LD35051P-RELATED"/>
    <property type="match status" value="1"/>
</dbReference>
<reference evidence="2" key="1">
    <citation type="journal article" date="2012" name="Nature">
        <title>The oyster genome reveals stress adaptation and complexity of shell formation.</title>
        <authorList>
            <person name="Zhang G."/>
            <person name="Fang X."/>
            <person name="Guo X."/>
            <person name="Li L."/>
            <person name="Luo R."/>
            <person name="Xu F."/>
            <person name="Yang P."/>
            <person name="Zhang L."/>
            <person name="Wang X."/>
            <person name="Qi H."/>
            <person name="Xiong Z."/>
            <person name="Que H."/>
            <person name="Xie Y."/>
            <person name="Holland P.W."/>
            <person name="Paps J."/>
            <person name="Zhu Y."/>
            <person name="Wu F."/>
            <person name="Chen Y."/>
            <person name="Wang J."/>
            <person name="Peng C."/>
            <person name="Meng J."/>
            <person name="Yang L."/>
            <person name="Liu J."/>
            <person name="Wen B."/>
            <person name="Zhang N."/>
            <person name="Huang Z."/>
            <person name="Zhu Q."/>
            <person name="Feng Y."/>
            <person name="Mount A."/>
            <person name="Hedgecock D."/>
            <person name="Xu Z."/>
            <person name="Liu Y."/>
            <person name="Domazet-Loso T."/>
            <person name="Du Y."/>
            <person name="Sun X."/>
            <person name="Zhang S."/>
            <person name="Liu B."/>
            <person name="Cheng P."/>
            <person name="Jiang X."/>
            <person name="Li J."/>
            <person name="Fan D."/>
            <person name="Wang W."/>
            <person name="Fu W."/>
            <person name="Wang T."/>
            <person name="Wang B."/>
            <person name="Zhang J."/>
            <person name="Peng Z."/>
            <person name="Li Y."/>
            <person name="Li N."/>
            <person name="Wang J."/>
            <person name="Chen M."/>
            <person name="He Y."/>
            <person name="Tan F."/>
            <person name="Song X."/>
            <person name="Zheng Q."/>
            <person name="Huang R."/>
            <person name="Yang H."/>
            <person name="Du X."/>
            <person name="Chen L."/>
            <person name="Yang M."/>
            <person name="Gaffney P.M."/>
            <person name="Wang S."/>
            <person name="Luo L."/>
            <person name="She Z."/>
            <person name="Ming Y."/>
            <person name="Huang W."/>
            <person name="Zhang S."/>
            <person name="Huang B."/>
            <person name="Zhang Y."/>
            <person name="Qu T."/>
            <person name="Ni P."/>
            <person name="Miao G."/>
            <person name="Wang J."/>
            <person name="Wang Q."/>
            <person name="Steinberg C.E."/>
            <person name="Wang H."/>
            <person name="Li N."/>
            <person name="Qian L."/>
            <person name="Zhang G."/>
            <person name="Li Y."/>
            <person name="Yang H."/>
            <person name="Liu X."/>
            <person name="Wang J."/>
            <person name="Yin Y."/>
            <person name="Wang J."/>
        </authorList>
    </citation>
    <scope>NUCLEOTIDE SEQUENCE [LARGE SCALE GENOMIC DNA]</scope>
    <source>
        <strain evidence="2">05x7-T-G4-1.051#20</strain>
    </source>
</reference>
<proteinExistence type="predicted"/>
<dbReference type="InterPro" id="IPR027417">
    <property type="entry name" value="P-loop_NTPase"/>
</dbReference>
<dbReference type="EMBL" id="JH817458">
    <property type="protein sequence ID" value="EKC35714.1"/>
    <property type="molecule type" value="Genomic_DNA"/>
</dbReference>
<dbReference type="FunCoup" id="K1QX20">
    <property type="interactions" value="196"/>
</dbReference>
<feature type="region of interest" description="Disordered" evidence="1">
    <location>
        <begin position="373"/>
        <end position="401"/>
    </location>
</feature>
<feature type="compositionally biased region" description="Basic residues" evidence="1">
    <location>
        <begin position="374"/>
        <end position="390"/>
    </location>
</feature>
<dbReference type="GO" id="GO:0001517">
    <property type="term" value="F:N-acetylglucosamine 6-O-sulfotransferase activity"/>
    <property type="evidence" value="ECO:0007669"/>
    <property type="project" value="TreeGrafter"/>
</dbReference>
<dbReference type="HOGENOM" id="CLU_467908_0_0_1"/>
<dbReference type="InterPro" id="IPR051135">
    <property type="entry name" value="Gal/GlcNAc/GalNAc_ST"/>
</dbReference>
<dbReference type="AlphaFoldDB" id="K1QX20"/>
<feature type="compositionally biased region" description="Polar residues" evidence="1">
    <location>
        <begin position="391"/>
        <end position="401"/>
    </location>
</feature>
<organism evidence="2">
    <name type="scientific">Magallana gigas</name>
    <name type="common">Pacific oyster</name>
    <name type="synonym">Crassostrea gigas</name>
    <dbReference type="NCBI Taxonomy" id="29159"/>
    <lineage>
        <taxon>Eukaryota</taxon>
        <taxon>Metazoa</taxon>
        <taxon>Spiralia</taxon>
        <taxon>Lophotrochozoa</taxon>
        <taxon>Mollusca</taxon>
        <taxon>Bivalvia</taxon>
        <taxon>Autobranchia</taxon>
        <taxon>Pteriomorphia</taxon>
        <taxon>Ostreida</taxon>
        <taxon>Ostreoidea</taxon>
        <taxon>Ostreidae</taxon>
        <taxon>Magallana</taxon>
    </lineage>
</organism>
<evidence type="ECO:0000313" key="2">
    <source>
        <dbReference type="EMBL" id="EKC35714.1"/>
    </source>
</evidence>
<sequence>MALVSLSSRLSLSRLVSRARVCARARERDADNSVIYNQGYVKSFQEWQTKASLELKQFIGSGPMPVVILTYMRSGSSFFGEVLQASDDVFYLFEPLRTIQFHFRKSNTFYYLNGNNRSYTNFLDIAADVLNEIFQCNFENLPLPFFADGFLSKGKKSKEFRVCMHQKTKNTSLNEATKQCALMMKKMCQASKYIILKTIRIPLKILVPFPEIFPKFKILHLLRDPRATLKSQSRFGVVRTEYMQENATKFCNRVYNDITIARQTTSIADGRYFPISYENLAKYPFEMATNVYNFLEMEVNADMTSRVEKLTMAKKTCGESKIAKTMCTKSSNSSADADKWRGTIPFHFVSVVDNACQMLYSIVGLQSIPDEAKRRKTGRKKRDGKRHRSRVSTSLSPDSWTDSSVSTCATLPQCNTNTVATSHEINNAATYSGHETAVASACDLKAAYDFQSFNGFPVSETCSSTDIVSQEDFLGVLHGLGSSYSLEEIAPQGQPLQWVVDESSSFLVGQHDQVFLTVVPGIVEASTQETETLYFATMEVDEKASALMKYPSHLLEWSERVKFTHVRKWQQLEYHAPDYSKFD</sequence>
<dbReference type="SUPFAM" id="SSF52540">
    <property type="entry name" value="P-loop containing nucleoside triphosphate hydrolases"/>
    <property type="match status" value="1"/>
</dbReference>
<protein>
    <submittedName>
        <fullName evidence="2">Carbohydrate sulfotransferase 1</fullName>
    </submittedName>
</protein>
<dbReference type="Gene3D" id="3.40.50.300">
    <property type="entry name" value="P-loop containing nucleotide triphosphate hydrolases"/>
    <property type="match status" value="1"/>
</dbReference>
<accession>K1QX20</accession>